<feature type="signal peptide" evidence="1">
    <location>
        <begin position="1"/>
        <end position="17"/>
    </location>
</feature>
<reference evidence="2 3" key="1">
    <citation type="journal article" date="2024" name="IMA Fungus">
        <title>IMA Genome - F19 : A genome assembly and annotation guide to empower mycologists, including annotated draft genome sequences of Ceratocystis pirilliformis, Diaporthe australafricana, Fusarium ophioides, Paecilomyces lecythidis, and Sporothrix stenoceras.</title>
        <authorList>
            <person name="Aylward J."/>
            <person name="Wilson A.M."/>
            <person name="Visagie C.M."/>
            <person name="Spraker J."/>
            <person name="Barnes I."/>
            <person name="Buitendag C."/>
            <person name="Ceriani C."/>
            <person name="Del Mar Angel L."/>
            <person name="du Plessis D."/>
            <person name="Fuchs T."/>
            <person name="Gasser K."/>
            <person name="Kramer D."/>
            <person name="Li W."/>
            <person name="Munsamy K."/>
            <person name="Piso A."/>
            <person name="Price J.L."/>
            <person name="Sonnekus B."/>
            <person name="Thomas C."/>
            <person name="van der Nest A."/>
            <person name="van Dijk A."/>
            <person name="van Heerden A."/>
            <person name="van Vuuren N."/>
            <person name="Yilmaz N."/>
            <person name="Duong T.A."/>
            <person name="van der Merwe N.A."/>
            <person name="Wingfield M.J."/>
            <person name="Wingfield B.D."/>
        </authorList>
    </citation>
    <scope>NUCLEOTIDE SEQUENCE [LARGE SCALE GENOMIC DNA]</scope>
    <source>
        <strain evidence="2 3">CMW 18300</strain>
    </source>
</reference>
<dbReference type="EMBL" id="JAWRVE010000104">
    <property type="protein sequence ID" value="KAL1858773.1"/>
    <property type="molecule type" value="Genomic_DNA"/>
</dbReference>
<proteinExistence type="predicted"/>
<comment type="caution">
    <text evidence="2">The sequence shown here is derived from an EMBL/GenBank/DDBJ whole genome shotgun (WGS) entry which is preliminary data.</text>
</comment>
<dbReference type="Proteomes" id="UP001583177">
    <property type="component" value="Unassembled WGS sequence"/>
</dbReference>
<evidence type="ECO:0000313" key="2">
    <source>
        <dbReference type="EMBL" id="KAL1858773.1"/>
    </source>
</evidence>
<sequence length="204" mass="21969">MFFKSTITLLLATLALAAPSKRQSEPNLRVSLTNTIFAVTEEFNASKNGTAVAVDSNFTFDLAIVECLEVCIPEFHCTLHDKNLTPFITLPPGRTSIDPAQQRKVELVASEARATEPYAGAAVLTNNQTGWSTGLGYYLGETTSLGERTGYYTGATVQDVTTPPNERWICEAFDASGGSLGNFAASDRFIHSFVPGVVASFLCE</sequence>
<organism evidence="2 3">
    <name type="scientific">Diaporthe australafricana</name>
    <dbReference type="NCBI Taxonomy" id="127596"/>
    <lineage>
        <taxon>Eukaryota</taxon>
        <taxon>Fungi</taxon>
        <taxon>Dikarya</taxon>
        <taxon>Ascomycota</taxon>
        <taxon>Pezizomycotina</taxon>
        <taxon>Sordariomycetes</taxon>
        <taxon>Sordariomycetidae</taxon>
        <taxon>Diaporthales</taxon>
        <taxon>Diaporthaceae</taxon>
        <taxon>Diaporthe</taxon>
    </lineage>
</organism>
<evidence type="ECO:0000313" key="3">
    <source>
        <dbReference type="Proteomes" id="UP001583177"/>
    </source>
</evidence>
<name>A0ABR3WCD9_9PEZI</name>
<keyword evidence="1" id="KW-0732">Signal</keyword>
<accession>A0ABR3WCD9</accession>
<feature type="chain" id="PRO_5045752660" evidence="1">
    <location>
        <begin position="18"/>
        <end position="204"/>
    </location>
</feature>
<evidence type="ECO:0000256" key="1">
    <source>
        <dbReference type="SAM" id="SignalP"/>
    </source>
</evidence>
<gene>
    <name evidence="2" type="ORF">Daus18300_009907</name>
</gene>
<protein>
    <submittedName>
        <fullName evidence="2">Uncharacterized protein</fullName>
    </submittedName>
</protein>
<keyword evidence="3" id="KW-1185">Reference proteome</keyword>